<gene>
    <name evidence="1" type="ORF">POSPLADRAFT_1048509</name>
</gene>
<dbReference type="AlphaFoldDB" id="A0A1X6MSK4"/>
<accession>A0A1X6MSK4</accession>
<dbReference type="RefSeq" id="XP_024335947.1">
    <property type="nucleotide sequence ID" value="XM_024479535.1"/>
</dbReference>
<evidence type="ECO:0000313" key="2">
    <source>
        <dbReference type="Proteomes" id="UP000194127"/>
    </source>
</evidence>
<evidence type="ECO:0000313" key="1">
    <source>
        <dbReference type="EMBL" id="OSX59153.1"/>
    </source>
</evidence>
<name>A0A1X6MSK4_9APHY</name>
<protein>
    <submittedName>
        <fullName evidence="1">Uncharacterized protein</fullName>
    </submittedName>
</protein>
<proteinExistence type="predicted"/>
<dbReference type="OrthoDB" id="3252968at2759"/>
<dbReference type="Proteomes" id="UP000194127">
    <property type="component" value="Unassembled WGS sequence"/>
</dbReference>
<organism evidence="1 2">
    <name type="scientific">Postia placenta MAD-698-R-SB12</name>
    <dbReference type="NCBI Taxonomy" id="670580"/>
    <lineage>
        <taxon>Eukaryota</taxon>
        <taxon>Fungi</taxon>
        <taxon>Dikarya</taxon>
        <taxon>Basidiomycota</taxon>
        <taxon>Agaricomycotina</taxon>
        <taxon>Agaricomycetes</taxon>
        <taxon>Polyporales</taxon>
        <taxon>Adustoporiaceae</taxon>
        <taxon>Rhodonia</taxon>
    </lineage>
</organism>
<dbReference type="EMBL" id="KZ110602">
    <property type="protein sequence ID" value="OSX59153.1"/>
    <property type="molecule type" value="Genomic_DNA"/>
</dbReference>
<dbReference type="GeneID" id="36324485"/>
<sequence>MNLEHPDHDDFEVVSQDSRFGGFEVLKHKERSLASFSQKAHSPRRMELQKHVMADKVFGTVYPVYTRDGRKWILMCRTRIYTRGSFTGPGVRGHYLHLPKHHRKASREALGIWKVDGRAWKVYEKDGQYQKLMDDYLRAEVDAGLPMGKFSFLKGTVKRSKAPTNGFVLETEWMEGANFQKGSFKQALERGEIPHEKATDDYGRTKGGCDAANVVGLKDCQGFVKAGIREPLRFIDVHTSWNQRTKKFDHSEEAQALVDVIDTWGTK</sequence>
<keyword evidence="2" id="KW-1185">Reference proteome</keyword>
<reference evidence="1 2" key="1">
    <citation type="submission" date="2017-04" db="EMBL/GenBank/DDBJ databases">
        <title>Genome Sequence of the Model Brown-Rot Fungus Postia placenta SB12.</title>
        <authorList>
            <consortium name="DOE Joint Genome Institute"/>
            <person name="Gaskell J."/>
            <person name="Kersten P."/>
            <person name="Larrondo L.F."/>
            <person name="Canessa P."/>
            <person name="Martinez D."/>
            <person name="Hibbett D."/>
            <person name="Schmoll M."/>
            <person name="Kubicek C.P."/>
            <person name="Martinez A.T."/>
            <person name="Yadav J."/>
            <person name="Master E."/>
            <person name="Magnuson J.K."/>
            <person name="James T."/>
            <person name="Yaver D."/>
            <person name="Berka R."/>
            <person name="Labutti K."/>
            <person name="Lipzen A."/>
            <person name="Aerts A."/>
            <person name="Barry K."/>
            <person name="Henrissat B."/>
            <person name="Blanchette R."/>
            <person name="Grigoriev I."/>
            <person name="Cullen D."/>
        </authorList>
    </citation>
    <scope>NUCLEOTIDE SEQUENCE [LARGE SCALE GENOMIC DNA]</scope>
    <source>
        <strain evidence="1 2">MAD-698-R-SB12</strain>
    </source>
</reference>